<evidence type="ECO:0000313" key="2">
    <source>
        <dbReference type="EMBL" id="TID20666.1"/>
    </source>
</evidence>
<proteinExistence type="predicted"/>
<keyword evidence="3" id="KW-1185">Reference proteome</keyword>
<gene>
    <name evidence="2" type="ORF">E6O75_ATG05430</name>
</gene>
<protein>
    <submittedName>
        <fullName evidence="2">Rad4-domain-containing protein</fullName>
    </submittedName>
</protein>
<dbReference type="InterPro" id="IPR004583">
    <property type="entry name" value="DNA_repair_Rad4"/>
</dbReference>
<dbReference type="InterPro" id="IPR036985">
    <property type="entry name" value="Transglutaminase-like_sf"/>
</dbReference>
<dbReference type="Proteomes" id="UP000298493">
    <property type="component" value="Unassembled WGS sequence"/>
</dbReference>
<evidence type="ECO:0000313" key="3">
    <source>
        <dbReference type="Proteomes" id="UP000298493"/>
    </source>
</evidence>
<dbReference type="GO" id="GO:0071942">
    <property type="term" value="C:XPC complex"/>
    <property type="evidence" value="ECO:0007669"/>
    <property type="project" value="TreeGrafter"/>
</dbReference>
<dbReference type="GO" id="GO:0000111">
    <property type="term" value="C:nucleotide-excision repair factor 2 complex"/>
    <property type="evidence" value="ECO:0007669"/>
    <property type="project" value="TreeGrafter"/>
</dbReference>
<feature type="compositionally biased region" description="Acidic residues" evidence="1">
    <location>
        <begin position="93"/>
        <end position="103"/>
    </location>
</feature>
<feature type="region of interest" description="Disordered" evidence="1">
    <location>
        <begin position="1"/>
        <end position="103"/>
    </location>
</feature>
<dbReference type="GO" id="GO:0005737">
    <property type="term" value="C:cytoplasm"/>
    <property type="evidence" value="ECO:0007669"/>
    <property type="project" value="TreeGrafter"/>
</dbReference>
<dbReference type="EMBL" id="SNSC02000010">
    <property type="protein sequence ID" value="TID20666.1"/>
    <property type="molecule type" value="Genomic_DNA"/>
</dbReference>
<name>A0A4Z1P7M3_9PEZI</name>
<accession>A0A4Z1P7M3</accession>
<dbReference type="GO" id="GO:0003684">
    <property type="term" value="F:damaged DNA binding"/>
    <property type="evidence" value="ECO:0007669"/>
    <property type="project" value="InterPro"/>
</dbReference>
<dbReference type="PANTHER" id="PTHR12135">
    <property type="entry name" value="DNA REPAIR PROTEIN XP-C / RAD4"/>
    <property type="match status" value="1"/>
</dbReference>
<comment type="caution">
    <text evidence="2">The sequence shown here is derived from an EMBL/GenBank/DDBJ whole genome shotgun (WGS) entry which is preliminary data.</text>
</comment>
<dbReference type="PANTHER" id="PTHR12135:SF0">
    <property type="entry name" value="DNA REPAIR PROTEIN COMPLEMENTING XP-C CELLS"/>
    <property type="match status" value="1"/>
</dbReference>
<reference evidence="2 3" key="1">
    <citation type="submission" date="2019-04" db="EMBL/GenBank/DDBJ databases">
        <title>High contiguity whole genome sequence and gene annotation resource for two Venturia nashicola isolates.</title>
        <authorList>
            <person name="Prokchorchik M."/>
            <person name="Won K."/>
            <person name="Lee Y."/>
            <person name="Choi E.D."/>
            <person name="Segonzac C."/>
            <person name="Sohn K.H."/>
        </authorList>
    </citation>
    <scope>NUCLEOTIDE SEQUENCE [LARGE SCALE GENOMIC DNA]</scope>
    <source>
        <strain evidence="2 3">PRI2</strain>
    </source>
</reference>
<feature type="compositionally biased region" description="Low complexity" evidence="1">
    <location>
        <begin position="34"/>
        <end position="45"/>
    </location>
</feature>
<dbReference type="GO" id="GO:0006298">
    <property type="term" value="P:mismatch repair"/>
    <property type="evidence" value="ECO:0007669"/>
    <property type="project" value="TreeGrafter"/>
</dbReference>
<organism evidence="2 3">
    <name type="scientific">Venturia nashicola</name>
    <dbReference type="NCBI Taxonomy" id="86259"/>
    <lineage>
        <taxon>Eukaryota</taxon>
        <taxon>Fungi</taxon>
        <taxon>Dikarya</taxon>
        <taxon>Ascomycota</taxon>
        <taxon>Pezizomycotina</taxon>
        <taxon>Dothideomycetes</taxon>
        <taxon>Pleosporomycetidae</taxon>
        <taxon>Venturiales</taxon>
        <taxon>Venturiaceae</taxon>
        <taxon>Venturia</taxon>
    </lineage>
</organism>
<dbReference type="GO" id="GO:0003697">
    <property type="term" value="F:single-stranded DNA binding"/>
    <property type="evidence" value="ECO:0007669"/>
    <property type="project" value="TreeGrafter"/>
</dbReference>
<dbReference type="GO" id="GO:0006289">
    <property type="term" value="P:nucleotide-excision repair"/>
    <property type="evidence" value="ECO:0007669"/>
    <property type="project" value="InterPro"/>
</dbReference>
<dbReference type="Gene3D" id="3.90.260.10">
    <property type="entry name" value="Transglutaminase-like"/>
    <property type="match status" value="1"/>
</dbReference>
<dbReference type="AlphaFoldDB" id="A0A4Z1P7M3"/>
<evidence type="ECO:0000256" key="1">
    <source>
        <dbReference type="SAM" id="MobiDB-lite"/>
    </source>
</evidence>
<dbReference type="STRING" id="86259.A0A4Z1P7M3"/>
<sequence length="201" mass="22592">MAPRAWKATNSRRRPRLFPEENLNAPDAFRDLLSATSNANANASDNEARPIKRRKTAGSARDQPEKGAEAEAEAEPQLEPEPKPPFVQQTALDDSDGDSDSDVEFEDVDVEIYTEAQPAKSDEPLHIPLENYTQAVKSRVNATRKRTPITAAERERRLSVHKMHVVCLLYHVFYRNHWANDAKTQACQLSTLLSLLLPFSS</sequence>